<dbReference type="InterPro" id="IPR008915">
    <property type="entry name" value="Peptidase_M50"/>
</dbReference>
<dbReference type="Pfam" id="PF02163">
    <property type="entry name" value="Peptidase_M50"/>
    <property type="match status" value="1"/>
</dbReference>
<comment type="subcellular location">
    <subcellularLocation>
        <location evidence="3">Cell envelope</location>
    </subcellularLocation>
    <subcellularLocation>
        <location evidence="2">Membrane</location>
        <topology evidence="2">Multi-pass membrane protein</topology>
    </subcellularLocation>
</comment>
<dbReference type="Gene3D" id="2.40.50.100">
    <property type="match status" value="1"/>
</dbReference>
<feature type="transmembrane region" description="Helical" evidence="9">
    <location>
        <begin position="270"/>
        <end position="290"/>
    </location>
</feature>
<keyword evidence="6 9" id="KW-1133">Transmembrane helix</keyword>
<evidence type="ECO:0000256" key="1">
    <source>
        <dbReference type="ARBA" id="ARBA00001947"/>
    </source>
</evidence>
<feature type="domain" description="Peptidase M50" evidence="10">
    <location>
        <begin position="184"/>
        <end position="297"/>
    </location>
</feature>
<evidence type="ECO:0000256" key="7">
    <source>
        <dbReference type="ARBA" id="ARBA00023054"/>
    </source>
</evidence>
<keyword evidence="8 9" id="KW-0472">Membrane</keyword>
<reference evidence="11 12" key="1">
    <citation type="submission" date="2023-10" db="EMBL/GenBank/DDBJ databases">
        <title>Phytobacter spp. The emergence of a new genus of hospital-origin enterobacteria encoding carbapenemases in Argentina.</title>
        <authorList>
            <person name="Vay C."/>
            <person name="Almuzara M."/>
            <person name="Traglia G.M."/>
            <person name="Campos J."/>
        </authorList>
    </citation>
    <scope>NUCLEOTIDE SEQUENCE [LARGE SCALE GENOMIC DNA]</scope>
    <source>
        <strain evidence="11 12">CVMA36</strain>
    </source>
</reference>
<dbReference type="RefSeq" id="WP_229221951.1">
    <property type="nucleotide sequence ID" value="NZ_JAWJAC010000005.1"/>
</dbReference>
<dbReference type="AlphaFoldDB" id="A0AB35RLH4"/>
<dbReference type="Proteomes" id="UP001286589">
    <property type="component" value="Unassembled WGS sequence"/>
</dbReference>
<evidence type="ECO:0000259" key="10">
    <source>
        <dbReference type="Pfam" id="PF02163"/>
    </source>
</evidence>
<organism evidence="11 12">
    <name type="scientific">Phytobacter ursingii</name>
    <dbReference type="NCBI Taxonomy" id="1972431"/>
    <lineage>
        <taxon>Bacteria</taxon>
        <taxon>Pseudomonadati</taxon>
        <taxon>Pseudomonadota</taxon>
        <taxon>Gammaproteobacteria</taxon>
        <taxon>Enterobacterales</taxon>
        <taxon>Enterobacteriaceae</taxon>
        <taxon>Phytobacter</taxon>
    </lineage>
</organism>
<feature type="transmembrane region" description="Helical" evidence="9">
    <location>
        <begin position="174"/>
        <end position="194"/>
    </location>
</feature>
<feature type="transmembrane region" description="Helical" evidence="9">
    <location>
        <begin position="109"/>
        <end position="125"/>
    </location>
</feature>
<dbReference type="PANTHER" id="PTHR32347">
    <property type="entry name" value="EFFLUX SYSTEM COMPONENT YKNX-RELATED"/>
    <property type="match status" value="1"/>
</dbReference>
<feature type="transmembrane region" description="Helical" evidence="9">
    <location>
        <begin position="206"/>
        <end position="225"/>
    </location>
</feature>
<feature type="transmembrane region" description="Helical" evidence="9">
    <location>
        <begin position="241"/>
        <end position="264"/>
    </location>
</feature>
<feature type="transmembrane region" description="Helical" evidence="9">
    <location>
        <begin position="145"/>
        <end position="162"/>
    </location>
</feature>
<evidence type="ECO:0000256" key="9">
    <source>
        <dbReference type="SAM" id="Phobius"/>
    </source>
</evidence>
<dbReference type="GO" id="GO:0016020">
    <property type="term" value="C:membrane"/>
    <property type="evidence" value="ECO:0007669"/>
    <property type="project" value="UniProtKB-SubCell"/>
</dbReference>
<evidence type="ECO:0000256" key="5">
    <source>
        <dbReference type="ARBA" id="ARBA00022692"/>
    </source>
</evidence>
<dbReference type="EMBL" id="JAWJAC010000005">
    <property type="protein sequence ID" value="MDV2862635.1"/>
    <property type="molecule type" value="Genomic_DNA"/>
</dbReference>
<comment type="similarity">
    <text evidence="4">Belongs to the peptidase M50B family.</text>
</comment>
<sequence length="699" mass="79113">MDNFLLPPLRQELTLHAGPDQQDGSPGWVLHDPAANRFFLLGWASFEMLSRWGARDAGHLIKVVNAQTTLTLDMHDIHHLVQFLRENQLLQTQSSEELWRVHQHRHRGYLSWLLSHYLFFRIPLIRPDALLARLLPWIRWVFRPGFWWVMALVTLSGLFMVSQQWDAFTHTFSGYGGWMAAVGIAVALSIAKVVHELGHAFTARHFGCRVPAMGIAFLVMVPVLYTDTNDAWKLPSRRQRLLIGGAGMMAELTLASCATLLWSFLPDSPIRAGIFLLASTTWLATLAINASPFMRFDGYFLLSDLLQMPNLHARAFALARWHLRRALLGLDDPEPEHFSSPRRRGLLIFAWLTWLYRLVIFTSIAFLVYHLFFKTLGIILLMVELGWFVVRPFVNELQVWWRRRHDLRWGFRTWRTLFFLCVIVLFVAVPWQRGVSAPAVMEAAQSQAIYVPEDARVGQVNVHEGDWVEQGQVLAVLTSDSLDYQIAQAKIIAANLAWQVAQQPFSQGLDEQGAALKKLALAAQQQIESLLRQQARLTLTAPFAGRVADASDTLKPGTVVVQGERLMQILGKEGMRGEGWVDEDTVTALHPGDAAFFVPDSGEMRAIRCKVGQVDRLNQTTLDQPLLASVYGGGIPVQVINERLVPVKSIFRVRLDACETRLSPERELAGKVVLQSEHRSFLQRAWQWLVVSVGREAGL</sequence>
<accession>A0AB35RLH4</accession>
<evidence type="ECO:0000256" key="8">
    <source>
        <dbReference type="ARBA" id="ARBA00023136"/>
    </source>
</evidence>
<evidence type="ECO:0000313" key="11">
    <source>
        <dbReference type="EMBL" id="MDV2862635.1"/>
    </source>
</evidence>
<evidence type="ECO:0000256" key="2">
    <source>
        <dbReference type="ARBA" id="ARBA00004141"/>
    </source>
</evidence>
<dbReference type="GO" id="GO:0030313">
    <property type="term" value="C:cell envelope"/>
    <property type="evidence" value="ECO:0007669"/>
    <property type="project" value="UniProtKB-SubCell"/>
</dbReference>
<gene>
    <name evidence="11" type="ORF">R0H02_09220</name>
</gene>
<dbReference type="InterPro" id="IPR050465">
    <property type="entry name" value="UPF0194_transport"/>
</dbReference>
<evidence type="ECO:0000256" key="4">
    <source>
        <dbReference type="ARBA" id="ARBA00007931"/>
    </source>
</evidence>
<protein>
    <submittedName>
        <fullName evidence="11">HlyD family efflux transporter periplasmic adaptor subunit</fullName>
    </submittedName>
</protein>
<evidence type="ECO:0000256" key="6">
    <source>
        <dbReference type="ARBA" id="ARBA00022989"/>
    </source>
</evidence>
<comment type="caution">
    <text evidence="11">The sequence shown here is derived from an EMBL/GenBank/DDBJ whole genome shotgun (WGS) entry which is preliminary data.</text>
</comment>
<proteinExistence type="inferred from homology"/>
<feature type="transmembrane region" description="Helical" evidence="9">
    <location>
        <begin position="346"/>
        <end position="369"/>
    </location>
</feature>
<comment type="cofactor">
    <cofactor evidence="1">
        <name>Zn(2+)</name>
        <dbReference type="ChEBI" id="CHEBI:29105"/>
    </cofactor>
</comment>
<feature type="transmembrane region" description="Helical" evidence="9">
    <location>
        <begin position="375"/>
        <end position="394"/>
    </location>
</feature>
<dbReference type="PANTHER" id="PTHR32347:SF23">
    <property type="entry name" value="BLL5650 PROTEIN"/>
    <property type="match status" value="1"/>
</dbReference>
<keyword evidence="12" id="KW-1185">Reference proteome</keyword>
<name>A0AB35RLH4_9ENTR</name>
<dbReference type="GO" id="GO:0006508">
    <property type="term" value="P:proteolysis"/>
    <property type="evidence" value="ECO:0007669"/>
    <property type="project" value="InterPro"/>
</dbReference>
<feature type="transmembrane region" description="Helical" evidence="9">
    <location>
        <begin position="414"/>
        <end position="431"/>
    </location>
</feature>
<evidence type="ECO:0000313" key="12">
    <source>
        <dbReference type="Proteomes" id="UP001286589"/>
    </source>
</evidence>
<keyword evidence="5 9" id="KW-0812">Transmembrane</keyword>
<evidence type="ECO:0000256" key="3">
    <source>
        <dbReference type="ARBA" id="ARBA00004196"/>
    </source>
</evidence>
<keyword evidence="7" id="KW-0175">Coiled coil</keyword>